<reference evidence="9" key="1">
    <citation type="journal article" date="2020" name="mSystems">
        <title>Genome- and Community-Level Interaction Insights into Carbon Utilization and Element Cycling Functions of Hydrothermarchaeota in Hydrothermal Sediment.</title>
        <authorList>
            <person name="Zhou Z."/>
            <person name="Liu Y."/>
            <person name="Xu W."/>
            <person name="Pan J."/>
            <person name="Luo Z.H."/>
            <person name="Li M."/>
        </authorList>
    </citation>
    <scope>NUCLEOTIDE SEQUENCE [LARGE SCALE GENOMIC DNA]</scope>
    <source>
        <strain evidence="9">SpSt-23</strain>
    </source>
</reference>
<name>A0A7C2BJR8_9CREN</name>
<dbReference type="PANTHER" id="PTHR10537">
    <property type="entry name" value="DNA PRIMASE LARGE SUBUNIT"/>
    <property type="match status" value="1"/>
</dbReference>
<dbReference type="GO" id="GO:0046872">
    <property type="term" value="F:metal ion binding"/>
    <property type="evidence" value="ECO:0007669"/>
    <property type="project" value="UniProtKB-KW"/>
</dbReference>
<evidence type="ECO:0000256" key="4">
    <source>
        <dbReference type="ARBA" id="ARBA00022723"/>
    </source>
</evidence>
<dbReference type="Pfam" id="PF04104">
    <property type="entry name" value="DNA_primase_lrg"/>
    <property type="match status" value="1"/>
</dbReference>
<proteinExistence type="inferred from homology"/>
<keyword evidence="6 7" id="KW-0411">Iron-sulfur</keyword>
<dbReference type="InterPro" id="IPR023642">
    <property type="entry name" value="DNA_primase_lsu_PriL"/>
</dbReference>
<dbReference type="AlphaFoldDB" id="A0A7C2BJR8"/>
<feature type="binding site" evidence="7">
    <location>
        <position position="335"/>
    </location>
    <ligand>
        <name>[4Fe-4S] cluster</name>
        <dbReference type="ChEBI" id="CHEBI:49883"/>
    </ligand>
</feature>
<dbReference type="PANTHER" id="PTHR10537:SF3">
    <property type="entry name" value="DNA PRIMASE LARGE SUBUNIT"/>
    <property type="match status" value="1"/>
</dbReference>
<keyword evidence="1 7" id="KW-0004">4Fe-4S</keyword>
<keyword evidence="2 7" id="KW-0639">Primosome</keyword>
<dbReference type="GO" id="GO:0006269">
    <property type="term" value="P:DNA replication, synthesis of primer"/>
    <property type="evidence" value="ECO:0007669"/>
    <property type="project" value="UniProtKB-UniRule"/>
</dbReference>
<protein>
    <recommendedName>
        <fullName evidence="7">DNA primase large subunit PriL</fullName>
    </recommendedName>
</protein>
<dbReference type="CDD" id="cd06560">
    <property type="entry name" value="PriL"/>
    <property type="match status" value="1"/>
</dbReference>
<feature type="binding site" evidence="7">
    <location>
        <position position="262"/>
    </location>
    <ligand>
        <name>[4Fe-4S] cluster</name>
        <dbReference type="ChEBI" id="CHEBI:49883"/>
    </ligand>
</feature>
<keyword evidence="5 7" id="KW-0408">Iron</keyword>
<dbReference type="HAMAP" id="MF_00701">
    <property type="entry name" value="DNA_primase_lrg_arc"/>
    <property type="match status" value="1"/>
</dbReference>
<comment type="function">
    <text evidence="7">Regulatory subunit of DNA primase, an RNA polymerase that catalyzes the synthesis of short RNA molecules used as primers for DNA polymerase during DNA replication. Stabilizes and modulates the activity of the small subunit, increasing the rate of DNA synthesis, and conferring RNA synthesis capability. The DNA polymerase activity may enable DNA primase to also catalyze primer extension after primer synthesis. May also play a role in DNA repair.</text>
</comment>
<dbReference type="SUPFAM" id="SSF140914">
    <property type="entry name" value="PriB N-terminal domain-like"/>
    <property type="match status" value="1"/>
</dbReference>
<evidence type="ECO:0000259" key="8">
    <source>
        <dbReference type="Pfam" id="PF04104"/>
    </source>
</evidence>
<dbReference type="GO" id="GO:0051539">
    <property type="term" value="F:4 iron, 4 sulfur cluster binding"/>
    <property type="evidence" value="ECO:0007669"/>
    <property type="project" value="UniProtKB-UniRule"/>
</dbReference>
<dbReference type="GO" id="GO:0003899">
    <property type="term" value="F:DNA-directed RNA polymerase activity"/>
    <property type="evidence" value="ECO:0007669"/>
    <property type="project" value="InterPro"/>
</dbReference>
<feature type="binding site" evidence="7">
    <location>
        <position position="344"/>
    </location>
    <ligand>
        <name>[4Fe-4S] cluster</name>
        <dbReference type="ChEBI" id="CHEBI:49883"/>
    </ligand>
</feature>
<gene>
    <name evidence="7" type="primary">priL</name>
    <name evidence="9" type="ORF">ENP55_00250</name>
</gene>
<dbReference type="InterPro" id="IPR058560">
    <property type="entry name" value="DNA_primase_C"/>
</dbReference>
<organism evidence="9">
    <name type="scientific">Thermosphaera aggregans</name>
    <dbReference type="NCBI Taxonomy" id="54254"/>
    <lineage>
        <taxon>Archaea</taxon>
        <taxon>Thermoproteota</taxon>
        <taxon>Thermoprotei</taxon>
        <taxon>Desulfurococcales</taxon>
        <taxon>Desulfurococcaceae</taxon>
        <taxon>Thermosphaera</taxon>
    </lineage>
</organism>
<feature type="domain" description="DNA primase large subunit C-terminal" evidence="8">
    <location>
        <begin position="254"/>
        <end position="348"/>
    </location>
</feature>
<keyword evidence="4 7" id="KW-0479">Metal-binding</keyword>
<evidence type="ECO:0000313" key="9">
    <source>
        <dbReference type="EMBL" id="HEF86751.1"/>
    </source>
</evidence>
<keyword evidence="3 7" id="KW-0235">DNA replication</keyword>
<comment type="cofactor">
    <cofactor evidence="7">
        <name>[4Fe-4S] cluster</name>
        <dbReference type="ChEBI" id="CHEBI:49883"/>
    </cofactor>
    <text evidence="7">Binds 1 [4Fe-4S] cluster.</text>
</comment>
<dbReference type="GO" id="GO:1990077">
    <property type="term" value="C:primosome complex"/>
    <property type="evidence" value="ECO:0007669"/>
    <property type="project" value="UniProtKB-KW"/>
</dbReference>
<evidence type="ECO:0000256" key="5">
    <source>
        <dbReference type="ARBA" id="ARBA00023004"/>
    </source>
</evidence>
<evidence type="ECO:0000256" key="1">
    <source>
        <dbReference type="ARBA" id="ARBA00022485"/>
    </source>
</evidence>
<comment type="subunit">
    <text evidence="7">Heterodimer of a small subunit (PriS) and a large subunit (PriL).</text>
</comment>
<comment type="caution">
    <text evidence="9">The sequence shown here is derived from an EMBL/GenBank/DDBJ whole genome shotgun (WGS) entry which is preliminary data.</text>
</comment>
<dbReference type="InterPro" id="IPR007238">
    <property type="entry name" value="DNA_primase_lsu_euk/arc"/>
</dbReference>
<evidence type="ECO:0000256" key="7">
    <source>
        <dbReference type="HAMAP-Rule" id="MF_00701"/>
    </source>
</evidence>
<sequence length="386" mass="44076">MSGIPLYWKYPFLLRLEDVISNPYTVLPVLIGSPDAPLYEKILSYLKLIVEKTSVPQDRSFYNSDHEVIIFHSLGLVSKAIKEPQLLTRTAVAYSKRAGFFFRSENDELLISIARKIGISAVKTFQPPRLLRVFEDEKGKRRYGWLSLSYGISLTSFVRLVAGRLEQDSSYNLSSQIVHEGLVYVDRKRFARLLEEACFHYILKTYEDLQTPSAEFLSEIQPLITEVEKYLENVKWWKRSFVKDRGVGEEVYGVVEEAFPPCMKKILSIMKTGGNPSHEERFNLAAFLVNIGYSVEDVLAVFRTTADFDEKIARYQVEHIAGLRGSRRKYTPYSCDRMKSVGACPIQEYCKGGKHPLSVYKHNLKLLKQSAEKPEAGNSPSTGKTQ</sequence>
<feature type="binding site" evidence="7">
    <location>
        <position position="350"/>
    </location>
    <ligand>
        <name>[4Fe-4S] cluster</name>
        <dbReference type="ChEBI" id="CHEBI:49883"/>
    </ligand>
</feature>
<evidence type="ECO:0000256" key="3">
    <source>
        <dbReference type="ARBA" id="ARBA00022705"/>
    </source>
</evidence>
<dbReference type="GO" id="GO:0006270">
    <property type="term" value="P:DNA replication initiation"/>
    <property type="evidence" value="ECO:0007669"/>
    <property type="project" value="TreeGrafter"/>
</dbReference>
<accession>A0A7C2BJR8</accession>
<dbReference type="EMBL" id="DSJT01000003">
    <property type="protein sequence ID" value="HEF86751.1"/>
    <property type="molecule type" value="Genomic_DNA"/>
</dbReference>
<comment type="similarity">
    <text evidence="7">Belongs to the eukaryotic-type primase large subunit family.</text>
</comment>
<evidence type="ECO:0000256" key="2">
    <source>
        <dbReference type="ARBA" id="ARBA00022515"/>
    </source>
</evidence>
<evidence type="ECO:0000256" key="6">
    <source>
        <dbReference type="ARBA" id="ARBA00023014"/>
    </source>
</evidence>